<feature type="domain" description="G-protein coupled receptors family 2 profile 2" evidence="7">
    <location>
        <begin position="8"/>
        <end position="196"/>
    </location>
</feature>
<dbReference type="OrthoDB" id="18453at2759"/>
<proteinExistence type="predicted"/>
<evidence type="ECO:0000256" key="4">
    <source>
        <dbReference type="ARBA" id="ARBA00023136"/>
    </source>
</evidence>
<dbReference type="PANTHER" id="PTHR23112:SF0">
    <property type="entry name" value="TRANSMEMBRANE PROTEIN 116"/>
    <property type="match status" value="1"/>
</dbReference>
<dbReference type="PROSITE" id="PS50261">
    <property type="entry name" value="G_PROTEIN_RECEP_F2_4"/>
    <property type="match status" value="1"/>
</dbReference>
<feature type="transmembrane region" description="Helical" evidence="6">
    <location>
        <begin position="352"/>
        <end position="373"/>
    </location>
</feature>
<dbReference type="GO" id="GO:0007166">
    <property type="term" value="P:cell surface receptor signaling pathway"/>
    <property type="evidence" value="ECO:0007669"/>
    <property type="project" value="InterPro"/>
</dbReference>
<feature type="compositionally biased region" description="Pro residues" evidence="5">
    <location>
        <begin position="513"/>
        <end position="523"/>
    </location>
</feature>
<feature type="transmembrane region" description="Helical" evidence="6">
    <location>
        <begin position="86"/>
        <end position="109"/>
    </location>
</feature>
<dbReference type="InterPro" id="IPR017981">
    <property type="entry name" value="GPCR_2-like_7TM"/>
</dbReference>
<keyword evidence="4 6" id="KW-0472">Membrane</keyword>
<name>A0A8E2F1S2_9PEZI</name>
<dbReference type="Proteomes" id="UP000250140">
    <property type="component" value="Unassembled WGS sequence"/>
</dbReference>
<organism evidence="8 9">
    <name type="scientific">Glonium stellatum</name>
    <dbReference type="NCBI Taxonomy" id="574774"/>
    <lineage>
        <taxon>Eukaryota</taxon>
        <taxon>Fungi</taxon>
        <taxon>Dikarya</taxon>
        <taxon>Ascomycota</taxon>
        <taxon>Pezizomycotina</taxon>
        <taxon>Dothideomycetes</taxon>
        <taxon>Pleosporomycetidae</taxon>
        <taxon>Gloniales</taxon>
        <taxon>Gloniaceae</taxon>
        <taxon>Glonium</taxon>
    </lineage>
</organism>
<feature type="transmembrane region" description="Helical" evidence="6">
    <location>
        <begin position="46"/>
        <end position="66"/>
    </location>
</feature>
<keyword evidence="3 6" id="KW-1133">Transmembrane helix</keyword>
<dbReference type="InterPro" id="IPR022343">
    <property type="entry name" value="GCR1-cAMP_receptor"/>
</dbReference>
<feature type="compositionally biased region" description="Polar residues" evidence="5">
    <location>
        <begin position="436"/>
        <end position="447"/>
    </location>
</feature>
<feature type="region of interest" description="Disordered" evidence="5">
    <location>
        <begin position="239"/>
        <end position="279"/>
    </location>
</feature>
<feature type="compositionally biased region" description="Basic residues" evidence="5">
    <location>
        <begin position="448"/>
        <end position="458"/>
    </location>
</feature>
<protein>
    <submittedName>
        <fullName evidence="8">Family A G protein-coupled receptor-like protein</fullName>
    </submittedName>
</protein>
<evidence type="ECO:0000259" key="7">
    <source>
        <dbReference type="PROSITE" id="PS50261"/>
    </source>
</evidence>
<feature type="compositionally biased region" description="Basic and acidic residues" evidence="5">
    <location>
        <begin position="459"/>
        <end position="471"/>
    </location>
</feature>
<evidence type="ECO:0000313" key="8">
    <source>
        <dbReference type="EMBL" id="OCL08982.1"/>
    </source>
</evidence>
<keyword evidence="8" id="KW-0675">Receptor</keyword>
<keyword evidence="2 6" id="KW-0812">Transmembrane</keyword>
<evidence type="ECO:0000256" key="5">
    <source>
        <dbReference type="SAM" id="MobiDB-lite"/>
    </source>
</evidence>
<feature type="transmembrane region" description="Helical" evidence="6">
    <location>
        <begin position="121"/>
        <end position="140"/>
    </location>
</feature>
<evidence type="ECO:0000256" key="1">
    <source>
        <dbReference type="ARBA" id="ARBA00004141"/>
    </source>
</evidence>
<feature type="transmembrane region" description="Helical" evidence="6">
    <location>
        <begin position="20"/>
        <end position="39"/>
    </location>
</feature>
<dbReference type="SUPFAM" id="SSF81321">
    <property type="entry name" value="Family A G protein-coupled receptor-like"/>
    <property type="match status" value="1"/>
</dbReference>
<dbReference type="GO" id="GO:0004930">
    <property type="term" value="F:G protein-coupled receptor activity"/>
    <property type="evidence" value="ECO:0007669"/>
    <property type="project" value="TreeGrafter"/>
</dbReference>
<feature type="transmembrane region" description="Helical" evidence="6">
    <location>
        <begin position="167"/>
        <end position="187"/>
    </location>
</feature>
<gene>
    <name evidence="8" type="ORF">AOQ84DRAFT_30201</name>
</gene>
<dbReference type="PRINTS" id="PR02001">
    <property type="entry name" value="GCR1CAMPR"/>
</dbReference>
<reference evidence="8 9" key="1">
    <citation type="journal article" date="2016" name="Nat. Commun.">
        <title>Ectomycorrhizal ecology is imprinted in the genome of the dominant symbiotic fungus Cenococcum geophilum.</title>
        <authorList>
            <consortium name="DOE Joint Genome Institute"/>
            <person name="Peter M."/>
            <person name="Kohler A."/>
            <person name="Ohm R.A."/>
            <person name="Kuo A."/>
            <person name="Krutzmann J."/>
            <person name="Morin E."/>
            <person name="Arend M."/>
            <person name="Barry K.W."/>
            <person name="Binder M."/>
            <person name="Choi C."/>
            <person name="Clum A."/>
            <person name="Copeland A."/>
            <person name="Grisel N."/>
            <person name="Haridas S."/>
            <person name="Kipfer T."/>
            <person name="LaButti K."/>
            <person name="Lindquist E."/>
            <person name="Lipzen A."/>
            <person name="Maire R."/>
            <person name="Meier B."/>
            <person name="Mihaltcheva S."/>
            <person name="Molinier V."/>
            <person name="Murat C."/>
            <person name="Poggeler S."/>
            <person name="Quandt C.A."/>
            <person name="Sperisen C."/>
            <person name="Tritt A."/>
            <person name="Tisserant E."/>
            <person name="Crous P.W."/>
            <person name="Henrissat B."/>
            <person name="Nehls U."/>
            <person name="Egli S."/>
            <person name="Spatafora J.W."/>
            <person name="Grigoriev I.V."/>
            <person name="Martin F.M."/>
        </authorList>
    </citation>
    <scope>NUCLEOTIDE SEQUENCE [LARGE SCALE GENOMIC DNA]</scope>
    <source>
        <strain evidence="8 9">CBS 207.34</strain>
    </source>
</reference>
<keyword evidence="9" id="KW-1185">Reference proteome</keyword>
<feature type="region of interest" description="Disordered" evidence="5">
    <location>
        <begin position="434"/>
        <end position="523"/>
    </location>
</feature>
<feature type="compositionally biased region" description="Low complexity" evidence="5">
    <location>
        <begin position="257"/>
        <end position="268"/>
    </location>
</feature>
<comment type="subcellular location">
    <subcellularLocation>
        <location evidence="1">Membrane</location>
        <topology evidence="1">Multi-pass membrane protein</topology>
    </subcellularLocation>
</comment>
<feature type="transmembrane region" description="Helical" evidence="6">
    <location>
        <begin position="393"/>
        <end position="414"/>
    </location>
</feature>
<sequence>MPFNENQMQAIEVSERTMSVFSLFGSLFIISTFIAFPFFRKPINRLVFYASIGNILCNTATLISTSGLDAGESSSLCQFQGVLIQWFIPADSLWTLCMALNVYLTFFKNYTASNLRNLEKWYLLFCYGVPFVPALVYLLLDAGGKYGIYGPATIWCWVSVKWDWMRIAFFYGPVWIVIGFTTAIYVVTGKDIFKQRAALRAFSKNPSIPLPVIENPFTAANLTAVTKVTEIRVTSETIRPASPDMINKSPASENDSRSSFSSTRKLSSQGPLTNQNTSKYSRFEKPANWPYQAHITADKSHIHDQDPSTQCTTTVTVGTPAQVTEDEYKLRKTSSTGQAVARRRNAAMDANTAAWGYAKVAMLMFVALFIVWVPSTINRVYSLVHPDHPLFALNLLSALVLPLQGFWNAMIYIATSWSQCNIAVQVIFGTRHRRSGSPTFNRRTTQVKQHHSLHRQKRKDSTRDTDERDAIDLDPQFDVQDVDVDTERMVIKTVPRERQPSDPFTERESTTTLPPPPPPPRKS</sequence>
<dbReference type="EMBL" id="KV749542">
    <property type="protein sequence ID" value="OCL08982.1"/>
    <property type="molecule type" value="Genomic_DNA"/>
</dbReference>
<dbReference type="GO" id="GO:0005886">
    <property type="term" value="C:plasma membrane"/>
    <property type="evidence" value="ECO:0007669"/>
    <property type="project" value="TreeGrafter"/>
</dbReference>
<dbReference type="Pfam" id="PF05462">
    <property type="entry name" value="Dicty_CAR"/>
    <property type="match status" value="1"/>
</dbReference>
<accession>A0A8E2F1S2</accession>
<dbReference type="GO" id="GO:0007189">
    <property type="term" value="P:adenylate cyclase-activating G protein-coupled receptor signaling pathway"/>
    <property type="evidence" value="ECO:0007669"/>
    <property type="project" value="TreeGrafter"/>
</dbReference>
<feature type="compositionally biased region" description="Basic and acidic residues" evidence="5">
    <location>
        <begin position="485"/>
        <end position="509"/>
    </location>
</feature>
<dbReference type="AlphaFoldDB" id="A0A8E2F1S2"/>
<feature type="compositionally biased region" description="Polar residues" evidence="5">
    <location>
        <begin position="269"/>
        <end position="279"/>
    </location>
</feature>
<evidence type="ECO:0000256" key="3">
    <source>
        <dbReference type="ARBA" id="ARBA00022989"/>
    </source>
</evidence>
<evidence type="ECO:0000256" key="6">
    <source>
        <dbReference type="SAM" id="Phobius"/>
    </source>
</evidence>
<evidence type="ECO:0000256" key="2">
    <source>
        <dbReference type="ARBA" id="ARBA00022692"/>
    </source>
</evidence>
<evidence type="ECO:0000313" key="9">
    <source>
        <dbReference type="Proteomes" id="UP000250140"/>
    </source>
</evidence>
<dbReference type="PANTHER" id="PTHR23112">
    <property type="entry name" value="G PROTEIN-COUPLED RECEPTOR 157-RELATED"/>
    <property type="match status" value="1"/>
</dbReference>
<dbReference type="Gene3D" id="1.20.1070.10">
    <property type="entry name" value="Rhodopsin 7-helix transmembrane proteins"/>
    <property type="match status" value="1"/>
</dbReference>